<dbReference type="InterPro" id="IPR015424">
    <property type="entry name" value="PyrdxlP-dep_Trfase"/>
</dbReference>
<evidence type="ECO:0000259" key="7">
    <source>
        <dbReference type="Pfam" id="PF02347"/>
    </source>
</evidence>
<feature type="modified residue" description="N6-(pyridoxal phosphate)lysine" evidence="6">
    <location>
        <position position="262"/>
    </location>
</feature>
<reference evidence="9 10" key="1">
    <citation type="journal article" date="2015" name="MBio">
        <title>Genome-Resolved Metagenomic Analysis Reveals Roles for Candidate Phyla and Other Microbial Community Members in Biogeochemical Transformations in Oil Reservoirs.</title>
        <authorList>
            <person name="Hu P."/>
            <person name="Tom L."/>
            <person name="Singh A."/>
            <person name="Thomas B.C."/>
            <person name="Baker B.J."/>
            <person name="Piceno Y.M."/>
            <person name="Andersen G.L."/>
            <person name="Banfield J.F."/>
        </authorList>
    </citation>
    <scope>NUCLEOTIDE SEQUENCE [LARGE SCALE GENOMIC DNA]</scope>
    <source>
        <strain evidence="9">46_26</strain>
    </source>
</reference>
<comment type="subunit">
    <text evidence="6">The glycine cleavage system is composed of four proteins: P, T, L and H. In this organism, the P 'protein' is a heterodimer of two subunits.</text>
</comment>
<dbReference type="Gene3D" id="3.90.1150.10">
    <property type="entry name" value="Aspartate Aminotransferase, domain 1"/>
    <property type="match status" value="1"/>
</dbReference>
<evidence type="ECO:0000313" key="9">
    <source>
        <dbReference type="EMBL" id="KUK22775.1"/>
    </source>
</evidence>
<dbReference type="Proteomes" id="UP000058636">
    <property type="component" value="Unassembled WGS sequence"/>
</dbReference>
<comment type="catalytic activity">
    <reaction evidence="5 6">
        <text>N(6)-[(R)-lipoyl]-L-lysyl-[glycine-cleavage complex H protein] + glycine + H(+) = N(6)-[(R)-S(8)-aminomethyldihydrolipoyl]-L-lysyl-[glycine-cleavage complex H protein] + CO2</text>
        <dbReference type="Rhea" id="RHEA:24304"/>
        <dbReference type="Rhea" id="RHEA-COMP:10494"/>
        <dbReference type="Rhea" id="RHEA-COMP:10495"/>
        <dbReference type="ChEBI" id="CHEBI:15378"/>
        <dbReference type="ChEBI" id="CHEBI:16526"/>
        <dbReference type="ChEBI" id="CHEBI:57305"/>
        <dbReference type="ChEBI" id="CHEBI:83099"/>
        <dbReference type="ChEBI" id="CHEBI:83143"/>
        <dbReference type="EC" id="1.4.4.2"/>
    </reaction>
</comment>
<dbReference type="NCBIfam" id="NF003346">
    <property type="entry name" value="PRK04366.1"/>
    <property type="match status" value="1"/>
</dbReference>
<sequence>MTIFERSKKGRKAYRLPESDIPEYSLPNRFLRRTPPELPEVSEPDVVRHYTDLARKNYSVDRGIYPLGSCTMKYNPKLNEKVANLEGFREIHPYQPAETVQGSLRLMYELKEMLCEITGMDDMTLQPAAGAHGELTGMLIVREYFKSRGDTGRKKVLVPDSAHGTNPASASMVGFEVVEIKSKNGMVDVEDLKKLLDEEVAAVMLTNPNTLGLFEKDILKIAEMTHECGALLYYDGANLNAVMGKVRPGDMGFDIVHLNLHKTFSTPHGMGGPGSGPVGVKKHLVDFLPFPQVRKNGELYELFVPEKTIGRVRSFFGNFPVLVKAYTYILTMGRDGLERVSEMAVLNANYLKKKIEKFLEIPYNGFCMHEFVASAEKVFRETGVRTLDIAKRILDFGVHPPTVYFPLIVLEALMIEPTETENKETLDKYAEILERVVKEAYENPDVLKNAPHNTPVRRVDEVLASKKPVFRWRG</sequence>
<evidence type="ECO:0000256" key="5">
    <source>
        <dbReference type="ARBA" id="ARBA00049026"/>
    </source>
</evidence>
<dbReference type="Gene3D" id="3.40.640.10">
    <property type="entry name" value="Type I PLP-dependent aspartate aminotransferase-like (Major domain)"/>
    <property type="match status" value="1"/>
</dbReference>
<protein>
    <recommendedName>
        <fullName evidence="6">Probable glycine dehydrogenase (decarboxylating) subunit 2</fullName>
        <ecNumber evidence="6">1.4.4.2</ecNumber>
    </recommendedName>
    <alternativeName>
        <fullName evidence="6">Glycine cleavage system P-protein subunit 2</fullName>
    </alternativeName>
    <alternativeName>
        <fullName evidence="6">Glycine decarboxylase subunit 2</fullName>
    </alternativeName>
    <alternativeName>
        <fullName evidence="6">Glycine dehydrogenase (aminomethyl-transferring) subunit 2</fullName>
    </alternativeName>
</protein>
<evidence type="ECO:0000256" key="1">
    <source>
        <dbReference type="ARBA" id="ARBA00001933"/>
    </source>
</evidence>
<dbReference type="Pfam" id="PF02347">
    <property type="entry name" value="GDC-P"/>
    <property type="match status" value="1"/>
</dbReference>
<dbReference type="PANTHER" id="PTHR11773:SF1">
    <property type="entry name" value="GLYCINE DEHYDROGENASE (DECARBOXYLATING), MITOCHONDRIAL"/>
    <property type="match status" value="1"/>
</dbReference>
<dbReference type="GO" id="GO:0004375">
    <property type="term" value="F:glycine dehydrogenase (decarboxylating) activity"/>
    <property type="evidence" value="ECO:0007669"/>
    <property type="project" value="UniProtKB-EC"/>
</dbReference>
<dbReference type="InterPro" id="IPR049316">
    <property type="entry name" value="GDC-P_C"/>
</dbReference>
<dbReference type="InterPro" id="IPR015421">
    <property type="entry name" value="PyrdxlP-dep_Trfase_major"/>
</dbReference>
<dbReference type="PATRIC" id="fig|93930.3.peg.137"/>
<dbReference type="GO" id="GO:0005829">
    <property type="term" value="C:cytosol"/>
    <property type="evidence" value="ECO:0007669"/>
    <property type="project" value="TreeGrafter"/>
</dbReference>
<keyword evidence="3 6" id="KW-0663">Pyridoxal phosphate</keyword>
<dbReference type="Gene3D" id="6.20.440.10">
    <property type="match status" value="1"/>
</dbReference>
<dbReference type="EC" id="1.4.4.2" evidence="6"/>
<dbReference type="InterPro" id="IPR023012">
    <property type="entry name" value="GcvPB"/>
</dbReference>
<comment type="cofactor">
    <cofactor evidence="1 6">
        <name>pyridoxal 5'-phosphate</name>
        <dbReference type="ChEBI" id="CHEBI:597326"/>
    </cofactor>
</comment>
<evidence type="ECO:0000256" key="3">
    <source>
        <dbReference type="ARBA" id="ARBA00022898"/>
    </source>
</evidence>
<dbReference type="GO" id="GO:0005960">
    <property type="term" value="C:glycine cleavage complex"/>
    <property type="evidence" value="ECO:0007669"/>
    <property type="project" value="TreeGrafter"/>
</dbReference>
<dbReference type="InterPro" id="IPR015422">
    <property type="entry name" value="PyrdxlP-dep_Trfase_small"/>
</dbReference>
<dbReference type="CDD" id="cd00613">
    <property type="entry name" value="GDC-P"/>
    <property type="match status" value="1"/>
</dbReference>
<comment type="function">
    <text evidence="2 6">The glycine cleavage system catalyzes the degradation of glycine. The P protein binds the alpha-amino group of glycine through its pyridoxal phosphate cofactor; CO(2) is released and the remaining methylamine moiety is then transferred to the lipoamide cofactor of the H protein.</text>
</comment>
<gene>
    <name evidence="6" type="primary">gcvPB</name>
    <name evidence="9" type="ORF">XD57_1126</name>
</gene>
<dbReference type="Pfam" id="PF21478">
    <property type="entry name" value="GcvP2_C"/>
    <property type="match status" value="1"/>
</dbReference>
<feature type="domain" description="Glycine dehydrogenase C-terminal" evidence="8">
    <location>
        <begin position="341"/>
        <end position="442"/>
    </location>
</feature>
<dbReference type="EMBL" id="LGFG01000094">
    <property type="protein sequence ID" value="KUK22775.1"/>
    <property type="molecule type" value="Genomic_DNA"/>
</dbReference>
<keyword evidence="4 6" id="KW-0560">Oxidoreductase</keyword>
<dbReference type="PANTHER" id="PTHR11773">
    <property type="entry name" value="GLYCINE DEHYDROGENASE, DECARBOXYLATING"/>
    <property type="match status" value="1"/>
</dbReference>
<dbReference type="GO" id="GO:0030170">
    <property type="term" value="F:pyridoxal phosphate binding"/>
    <property type="evidence" value="ECO:0007669"/>
    <property type="project" value="TreeGrafter"/>
</dbReference>
<dbReference type="GO" id="GO:0019464">
    <property type="term" value="P:glycine decarboxylation via glycine cleavage system"/>
    <property type="evidence" value="ECO:0007669"/>
    <property type="project" value="UniProtKB-UniRule"/>
</dbReference>
<dbReference type="AlphaFoldDB" id="A0A101EQ78"/>
<proteinExistence type="inferred from homology"/>
<evidence type="ECO:0000256" key="2">
    <source>
        <dbReference type="ARBA" id="ARBA00003788"/>
    </source>
</evidence>
<accession>A0A101EQ78</accession>
<dbReference type="InterPro" id="IPR020581">
    <property type="entry name" value="GDC_P"/>
</dbReference>
<comment type="caution">
    <text evidence="9">The sequence shown here is derived from an EMBL/GenBank/DDBJ whole genome shotgun (WGS) entry which is preliminary data.</text>
</comment>
<organism evidence="9 10">
    <name type="scientific">Thermotoga petrophila</name>
    <dbReference type="NCBI Taxonomy" id="93929"/>
    <lineage>
        <taxon>Bacteria</taxon>
        <taxon>Thermotogati</taxon>
        <taxon>Thermotogota</taxon>
        <taxon>Thermotogae</taxon>
        <taxon>Thermotogales</taxon>
        <taxon>Thermotogaceae</taxon>
        <taxon>Thermotoga</taxon>
    </lineage>
</organism>
<dbReference type="FunFam" id="3.40.640.10:FF:000034">
    <property type="entry name" value="Probable glycine dehydrogenase (decarboxylating) subunit 2"/>
    <property type="match status" value="1"/>
</dbReference>
<dbReference type="HAMAP" id="MF_00713">
    <property type="entry name" value="GcvPB"/>
    <property type="match status" value="1"/>
</dbReference>
<feature type="domain" description="Glycine cleavage system P-protein N-terminal" evidence="7">
    <location>
        <begin position="25"/>
        <end position="289"/>
    </location>
</feature>
<evidence type="ECO:0000256" key="4">
    <source>
        <dbReference type="ARBA" id="ARBA00023002"/>
    </source>
</evidence>
<dbReference type="FunFam" id="3.90.1150.10:FF:000014">
    <property type="entry name" value="Probable glycine dehydrogenase (decarboxylating) subunit 2"/>
    <property type="match status" value="1"/>
</dbReference>
<dbReference type="InterPro" id="IPR049315">
    <property type="entry name" value="GDC-P_N"/>
</dbReference>
<evidence type="ECO:0000313" key="10">
    <source>
        <dbReference type="Proteomes" id="UP000058636"/>
    </source>
</evidence>
<name>A0A101EQ78_9THEM</name>
<dbReference type="GO" id="GO:0016594">
    <property type="term" value="F:glycine binding"/>
    <property type="evidence" value="ECO:0007669"/>
    <property type="project" value="TreeGrafter"/>
</dbReference>
<dbReference type="SUPFAM" id="SSF53383">
    <property type="entry name" value="PLP-dependent transferases"/>
    <property type="match status" value="1"/>
</dbReference>
<comment type="similarity">
    <text evidence="6">Belongs to the GcvP family. C-terminal subunit subfamily.</text>
</comment>
<evidence type="ECO:0000256" key="6">
    <source>
        <dbReference type="HAMAP-Rule" id="MF_00713"/>
    </source>
</evidence>
<evidence type="ECO:0000259" key="8">
    <source>
        <dbReference type="Pfam" id="PF21478"/>
    </source>
</evidence>